<evidence type="ECO:0000313" key="5">
    <source>
        <dbReference type="Proteomes" id="UP001178508"/>
    </source>
</evidence>
<evidence type="ECO:0000259" key="3">
    <source>
        <dbReference type="Pfam" id="PF00292"/>
    </source>
</evidence>
<evidence type="ECO:0000256" key="2">
    <source>
        <dbReference type="SAM" id="MobiDB-lite"/>
    </source>
</evidence>
<feature type="domain" description="Paired" evidence="3">
    <location>
        <begin position="24"/>
        <end position="84"/>
    </location>
</feature>
<accession>A0AAV1GG85</accession>
<dbReference type="Proteomes" id="UP001178508">
    <property type="component" value="Chromosome 14"/>
</dbReference>
<proteinExistence type="predicted"/>
<dbReference type="GO" id="GO:0006355">
    <property type="term" value="P:regulation of DNA-templated transcription"/>
    <property type="evidence" value="ECO:0007669"/>
    <property type="project" value="InterPro"/>
</dbReference>
<organism evidence="4 5">
    <name type="scientific">Xyrichtys novacula</name>
    <name type="common">Pearly razorfish</name>
    <name type="synonym">Hemipteronotus novacula</name>
    <dbReference type="NCBI Taxonomy" id="13765"/>
    <lineage>
        <taxon>Eukaryota</taxon>
        <taxon>Metazoa</taxon>
        <taxon>Chordata</taxon>
        <taxon>Craniata</taxon>
        <taxon>Vertebrata</taxon>
        <taxon>Euteleostomi</taxon>
        <taxon>Actinopterygii</taxon>
        <taxon>Neopterygii</taxon>
        <taxon>Teleostei</taxon>
        <taxon>Neoteleostei</taxon>
        <taxon>Acanthomorphata</taxon>
        <taxon>Eupercaria</taxon>
        <taxon>Labriformes</taxon>
        <taxon>Labridae</taxon>
        <taxon>Xyrichtys</taxon>
    </lineage>
</organism>
<protein>
    <submittedName>
        <fullName evidence="4">Paired box protein Pax-6-like</fullName>
    </submittedName>
</protein>
<dbReference type="InterPro" id="IPR036388">
    <property type="entry name" value="WH-like_DNA-bd_sf"/>
</dbReference>
<reference evidence="4" key="1">
    <citation type="submission" date="2023-08" db="EMBL/GenBank/DDBJ databases">
        <authorList>
            <person name="Alioto T."/>
            <person name="Alioto T."/>
            <person name="Gomez Garrido J."/>
        </authorList>
    </citation>
    <scope>NUCLEOTIDE SEQUENCE</scope>
</reference>
<name>A0AAV1GG85_XYRNO</name>
<dbReference type="GO" id="GO:0003677">
    <property type="term" value="F:DNA binding"/>
    <property type="evidence" value="ECO:0007669"/>
    <property type="project" value="InterPro"/>
</dbReference>
<evidence type="ECO:0000256" key="1">
    <source>
        <dbReference type="ARBA" id="ARBA00022724"/>
    </source>
</evidence>
<dbReference type="SUPFAM" id="SSF46689">
    <property type="entry name" value="Homeodomain-like"/>
    <property type="match status" value="1"/>
</dbReference>
<sequence length="104" mass="11488">MKEKVNQIPAAVVIPDKVPVTMRRQLSAAICNRIVGMRQAGAKQNAIATALGITQGAVSKILKRHRQTGVPTPRPRSGRPRKTTVREDHYLHRLSRTGRTKTST</sequence>
<feature type="region of interest" description="Disordered" evidence="2">
    <location>
        <begin position="62"/>
        <end position="104"/>
    </location>
</feature>
<keyword evidence="1" id="KW-0563">Paired box</keyword>
<dbReference type="Pfam" id="PF00292">
    <property type="entry name" value="PAX"/>
    <property type="match status" value="1"/>
</dbReference>
<dbReference type="EMBL" id="OY660877">
    <property type="protein sequence ID" value="CAJ1071528.1"/>
    <property type="molecule type" value="Genomic_DNA"/>
</dbReference>
<feature type="compositionally biased region" description="Basic residues" evidence="2">
    <location>
        <begin position="92"/>
        <end position="104"/>
    </location>
</feature>
<dbReference type="Gene3D" id="1.10.10.10">
    <property type="entry name" value="Winged helix-like DNA-binding domain superfamily/Winged helix DNA-binding domain"/>
    <property type="match status" value="1"/>
</dbReference>
<gene>
    <name evidence="4" type="ORF">XNOV1_A038992</name>
</gene>
<keyword evidence="5" id="KW-1185">Reference proteome</keyword>
<dbReference type="AlphaFoldDB" id="A0AAV1GG85"/>
<dbReference type="InterPro" id="IPR009057">
    <property type="entry name" value="Homeodomain-like_sf"/>
</dbReference>
<evidence type="ECO:0000313" key="4">
    <source>
        <dbReference type="EMBL" id="CAJ1071528.1"/>
    </source>
</evidence>
<dbReference type="InterPro" id="IPR001523">
    <property type="entry name" value="Paired_dom"/>
</dbReference>